<keyword evidence="1" id="KW-0812">Transmembrane</keyword>
<feature type="transmembrane region" description="Helical" evidence="1">
    <location>
        <begin position="118"/>
        <end position="137"/>
    </location>
</feature>
<dbReference type="Proteomes" id="UP000324252">
    <property type="component" value="Unassembled WGS sequence"/>
</dbReference>
<evidence type="ECO:0000256" key="1">
    <source>
        <dbReference type="SAM" id="Phobius"/>
    </source>
</evidence>
<keyword evidence="1" id="KW-0472">Membrane</keyword>
<dbReference type="EMBL" id="FQZZ01000002">
    <property type="protein sequence ID" value="SHJ92107.1"/>
    <property type="molecule type" value="Genomic_DNA"/>
</dbReference>
<dbReference type="AlphaFoldDB" id="A0A1H0GUR8"/>
<name>A0A1H0GUR8_9RHOB</name>
<evidence type="ECO:0000313" key="2">
    <source>
        <dbReference type="EMBL" id="SHJ92107.1"/>
    </source>
</evidence>
<organism evidence="2 3">
    <name type="scientific">Lutimaribacter pacificus</name>
    <dbReference type="NCBI Taxonomy" id="391948"/>
    <lineage>
        <taxon>Bacteria</taxon>
        <taxon>Pseudomonadati</taxon>
        <taxon>Pseudomonadota</taxon>
        <taxon>Alphaproteobacteria</taxon>
        <taxon>Rhodobacterales</taxon>
        <taxon>Roseobacteraceae</taxon>
        <taxon>Lutimaribacter</taxon>
    </lineage>
</organism>
<keyword evidence="3" id="KW-1185">Reference proteome</keyword>
<proteinExistence type="predicted"/>
<accession>A0A1H0GUR8</accession>
<feature type="transmembrane region" description="Helical" evidence="1">
    <location>
        <begin position="84"/>
        <end position="106"/>
    </location>
</feature>
<protein>
    <submittedName>
        <fullName evidence="2">Uncharacterized protein</fullName>
    </submittedName>
</protein>
<reference evidence="2 3" key="1">
    <citation type="submission" date="2016-11" db="EMBL/GenBank/DDBJ databases">
        <authorList>
            <person name="Varghese N."/>
            <person name="Submissions S."/>
        </authorList>
    </citation>
    <scope>NUCLEOTIDE SEQUENCE [LARGE SCALE GENOMIC DNA]</scope>
    <source>
        <strain evidence="2 3">DSM 29620</strain>
    </source>
</reference>
<dbReference type="RefSeq" id="WP_149788050.1">
    <property type="nucleotide sequence ID" value="NZ_FNIO01000003.1"/>
</dbReference>
<keyword evidence="1" id="KW-1133">Transmembrane helix</keyword>
<feature type="transmembrane region" description="Helical" evidence="1">
    <location>
        <begin position="51"/>
        <end position="72"/>
    </location>
</feature>
<sequence length="138" mass="14515">MVQQSFHERIARIQQRSGEVEMLAGPADVDAVRRNSRVKAAMPNRPGSAKLVMTGIMMVPVGLAIGLMTTLFVGPGITPDAANYLPLMAFVAVAHLALLGGVLGAVASRFRNITLNYALMFVFAGYGIASAALTSAIL</sequence>
<evidence type="ECO:0000313" key="3">
    <source>
        <dbReference type="Proteomes" id="UP000324252"/>
    </source>
</evidence>
<gene>
    <name evidence="2" type="ORF">SAMN05444142_102388</name>
</gene>
<dbReference type="OrthoDB" id="7870886at2"/>